<keyword evidence="3" id="KW-1185">Reference proteome</keyword>
<proteinExistence type="predicted"/>
<dbReference type="Proteomes" id="UP000184330">
    <property type="component" value="Unassembled WGS sequence"/>
</dbReference>
<feature type="domain" description="Heterokaryon incompatibility" evidence="1">
    <location>
        <begin position="41"/>
        <end position="157"/>
    </location>
</feature>
<reference evidence="2 3" key="1">
    <citation type="submission" date="2016-03" db="EMBL/GenBank/DDBJ databases">
        <authorList>
            <person name="Ploux O."/>
        </authorList>
    </citation>
    <scope>NUCLEOTIDE SEQUENCE [LARGE SCALE GENOMIC DNA]</scope>
    <source>
        <strain evidence="2 3">UAMH 11012</strain>
    </source>
</reference>
<sequence length="569" mass="64945">MATVSSNRLAPPLLIRCHIPDPYDSCSFRLQQYDLDDCPDYYALSYTWGEACRTDIELTADKESGVPSDHSFILYLKNFRSPYEPANHADSSGNSVSEMPDYPITKNLEDTLQQLAVSGYIGKWLWIDTICIDQQNGDEKAIQVALMGDIYSRAASHHMARLKLLRKLNLRPPSGDWRDCWESYLNFCRRRRWFSRIWIVQEVVLARSIVVQCGTSSISWENVETLGRMIQILGWQSLIALDVNRAFGRAIGDEHIRLTMVGDHLRSARESLVKHGPAPADHPATQAFGAFEIDAQARWFLYFQKFLYMARPYSATDPRDKIFGLLGIAQQALPDGVVISVQPEYSADYTVASLYVSIASMLLKEVPRLATLSFIEDPGSRKVKNLPSWVPDWTVNLTPTPLTMIRHQDHGFDCCHLHRLIPSPRSIQEQALEVQAAYFDRVVEVSLPMWDMMKTSNIVPDLDICQNITHPYLDTDQDLSEMLCRTLITNSHEGKPAAPTILSSFKAWARNRIAHKLTLDILSIFETDERVNNITLNKPHLISQLSFNKFMILSHRRHHPCQQLTKERS</sequence>
<evidence type="ECO:0000259" key="1">
    <source>
        <dbReference type="Pfam" id="PF06985"/>
    </source>
</evidence>
<gene>
    <name evidence="2" type="ORF">PAC_05346</name>
</gene>
<dbReference type="STRING" id="576137.A0A1L7WRQ4"/>
<evidence type="ECO:0000313" key="2">
    <source>
        <dbReference type="EMBL" id="CZR55458.1"/>
    </source>
</evidence>
<evidence type="ECO:0000313" key="3">
    <source>
        <dbReference type="Proteomes" id="UP000184330"/>
    </source>
</evidence>
<dbReference type="PANTHER" id="PTHR24148:SF73">
    <property type="entry name" value="HET DOMAIN PROTEIN (AFU_ORTHOLOGUE AFUA_8G01020)"/>
    <property type="match status" value="1"/>
</dbReference>
<dbReference type="PANTHER" id="PTHR24148">
    <property type="entry name" value="ANKYRIN REPEAT DOMAIN-CONTAINING PROTEIN 39 HOMOLOG-RELATED"/>
    <property type="match status" value="1"/>
</dbReference>
<dbReference type="EMBL" id="FJOG01000006">
    <property type="protein sequence ID" value="CZR55458.1"/>
    <property type="molecule type" value="Genomic_DNA"/>
</dbReference>
<dbReference type="OrthoDB" id="2157530at2759"/>
<dbReference type="InterPro" id="IPR010730">
    <property type="entry name" value="HET"/>
</dbReference>
<organism evidence="2 3">
    <name type="scientific">Phialocephala subalpina</name>
    <dbReference type="NCBI Taxonomy" id="576137"/>
    <lineage>
        <taxon>Eukaryota</taxon>
        <taxon>Fungi</taxon>
        <taxon>Dikarya</taxon>
        <taxon>Ascomycota</taxon>
        <taxon>Pezizomycotina</taxon>
        <taxon>Leotiomycetes</taxon>
        <taxon>Helotiales</taxon>
        <taxon>Mollisiaceae</taxon>
        <taxon>Phialocephala</taxon>
        <taxon>Phialocephala fortinii species complex</taxon>
    </lineage>
</organism>
<dbReference type="Pfam" id="PF06985">
    <property type="entry name" value="HET"/>
    <property type="match status" value="1"/>
</dbReference>
<accession>A0A1L7WRQ4</accession>
<name>A0A1L7WRQ4_9HELO</name>
<protein>
    <recommendedName>
        <fullName evidence="1">Heterokaryon incompatibility domain-containing protein</fullName>
    </recommendedName>
</protein>
<dbReference type="InterPro" id="IPR052895">
    <property type="entry name" value="HetReg/Transcr_Mod"/>
</dbReference>
<dbReference type="AlphaFoldDB" id="A0A1L7WRQ4"/>